<name>A0A4C1U7J1_EUMVA</name>
<proteinExistence type="predicted"/>
<protein>
    <submittedName>
        <fullName evidence="1">Uncharacterized protein</fullName>
    </submittedName>
</protein>
<dbReference type="EMBL" id="BGZK01000136">
    <property type="protein sequence ID" value="GBP22067.1"/>
    <property type="molecule type" value="Genomic_DNA"/>
</dbReference>
<dbReference type="AlphaFoldDB" id="A0A4C1U7J1"/>
<organism evidence="1 2">
    <name type="scientific">Eumeta variegata</name>
    <name type="common">Bagworm moth</name>
    <name type="synonym">Eumeta japonica</name>
    <dbReference type="NCBI Taxonomy" id="151549"/>
    <lineage>
        <taxon>Eukaryota</taxon>
        <taxon>Metazoa</taxon>
        <taxon>Ecdysozoa</taxon>
        <taxon>Arthropoda</taxon>
        <taxon>Hexapoda</taxon>
        <taxon>Insecta</taxon>
        <taxon>Pterygota</taxon>
        <taxon>Neoptera</taxon>
        <taxon>Endopterygota</taxon>
        <taxon>Lepidoptera</taxon>
        <taxon>Glossata</taxon>
        <taxon>Ditrysia</taxon>
        <taxon>Tineoidea</taxon>
        <taxon>Psychidae</taxon>
        <taxon>Oiketicinae</taxon>
        <taxon>Eumeta</taxon>
    </lineage>
</organism>
<gene>
    <name evidence="1" type="ORF">EVAR_94104_1</name>
</gene>
<accession>A0A4C1U7J1</accession>
<evidence type="ECO:0000313" key="1">
    <source>
        <dbReference type="EMBL" id="GBP22067.1"/>
    </source>
</evidence>
<reference evidence="1 2" key="1">
    <citation type="journal article" date="2019" name="Commun. Biol.">
        <title>The bagworm genome reveals a unique fibroin gene that provides high tensile strength.</title>
        <authorList>
            <person name="Kono N."/>
            <person name="Nakamura H."/>
            <person name="Ohtoshi R."/>
            <person name="Tomita M."/>
            <person name="Numata K."/>
            <person name="Arakawa K."/>
        </authorList>
    </citation>
    <scope>NUCLEOTIDE SEQUENCE [LARGE SCALE GENOMIC DNA]</scope>
</reference>
<keyword evidence="2" id="KW-1185">Reference proteome</keyword>
<sequence length="176" mass="19638">MSINFPHVRPFALTSARRGAHPTSSLKELNLMATSNRKIHYRYTGAAYDRTSEHVVIAGIGNGASRLVLANQSRQRFEDGFRYTTRTRSSATHSLSLWLFLFPLSKSVEHLTQQCFHTPSMIDGGLTVKGAFEPKVTDSILTTRELTDKFSVPREALQAVGRGYCHRIDDDGARSP</sequence>
<evidence type="ECO:0000313" key="2">
    <source>
        <dbReference type="Proteomes" id="UP000299102"/>
    </source>
</evidence>
<comment type="caution">
    <text evidence="1">The sequence shown here is derived from an EMBL/GenBank/DDBJ whole genome shotgun (WGS) entry which is preliminary data.</text>
</comment>
<dbReference type="Proteomes" id="UP000299102">
    <property type="component" value="Unassembled WGS sequence"/>
</dbReference>